<name>A0A7W5ZJK5_9BACT</name>
<keyword evidence="2" id="KW-1185">Reference proteome</keyword>
<evidence type="ECO:0000313" key="1">
    <source>
        <dbReference type="EMBL" id="MBB3838340.1"/>
    </source>
</evidence>
<reference evidence="1 2" key="1">
    <citation type="submission" date="2020-08" db="EMBL/GenBank/DDBJ databases">
        <title>Genomic Encyclopedia of Type Strains, Phase IV (KMG-IV): sequencing the most valuable type-strain genomes for metagenomic binning, comparative biology and taxonomic classification.</title>
        <authorList>
            <person name="Goeker M."/>
        </authorList>
    </citation>
    <scope>NUCLEOTIDE SEQUENCE [LARGE SCALE GENOMIC DNA]</scope>
    <source>
        <strain evidence="1 2">DSM 17976</strain>
    </source>
</reference>
<proteinExistence type="predicted"/>
<sequence length="295" mass="34263">MVTQTRFEEEVRAFLSFQQDQELPIFGERFSCPVLYYPERLLAIHLISLEKTNLLLPDTFVQLSDALAAEGIKVIHLWEDVWYSKKAVVQSRLRAAFGISQRIPARLTKVRRIDKPTLEWFMDVHHLQVSTNAKFKYGLFLPKNYQRILKDDSPATPFLTQQMTIQGEALVAVASFSGGKNILREGKTFRSFELIRFANHLDCTVVGGLDKLLKAFVTELQPDDIMTYADRDWSDGRSYERLGFERMGATPSHTFWVNPDTWERHYAERLLPDDIGVHWVKVYNSGNWKFLKKMI</sequence>
<dbReference type="EMBL" id="JACIBY010000004">
    <property type="protein sequence ID" value="MBB3838340.1"/>
    <property type="molecule type" value="Genomic_DNA"/>
</dbReference>
<dbReference type="Proteomes" id="UP000541352">
    <property type="component" value="Unassembled WGS sequence"/>
</dbReference>
<gene>
    <name evidence="1" type="ORF">FHS57_002345</name>
</gene>
<protein>
    <submittedName>
        <fullName evidence="1">Uncharacterized protein</fullName>
    </submittedName>
</protein>
<evidence type="ECO:0000313" key="2">
    <source>
        <dbReference type="Proteomes" id="UP000541352"/>
    </source>
</evidence>
<dbReference type="AlphaFoldDB" id="A0A7W5ZJK5"/>
<accession>A0A7W5ZJK5</accession>
<organism evidence="1 2">
    <name type="scientific">Runella defluvii</name>
    <dbReference type="NCBI Taxonomy" id="370973"/>
    <lineage>
        <taxon>Bacteria</taxon>
        <taxon>Pseudomonadati</taxon>
        <taxon>Bacteroidota</taxon>
        <taxon>Cytophagia</taxon>
        <taxon>Cytophagales</taxon>
        <taxon>Spirosomataceae</taxon>
        <taxon>Runella</taxon>
    </lineage>
</organism>
<dbReference type="RefSeq" id="WP_183973677.1">
    <property type="nucleotide sequence ID" value="NZ_JACIBY010000004.1"/>
</dbReference>
<comment type="caution">
    <text evidence="1">The sequence shown here is derived from an EMBL/GenBank/DDBJ whole genome shotgun (WGS) entry which is preliminary data.</text>
</comment>